<keyword evidence="3" id="KW-1185">Reference proteome</keyword>
<protein>
    <submittedName>
        <fullName evidence="2">Uncharacterized protein</fullName>
    </submittedName>
</protein>
<dbReference type="Proteomes" id="UP000035265">
    <property type="component" value="Unassembled WGS sequence"/>
</dbReference>
<evidence type="ECO:0000313" key="3">
    <source>
        <dbReference type="Proteomes" id="UP000035265"/>
    </source>
</evidence>
<organism evidence="2 3">
    <name type="scientific">Cellulosimicrobium funkei</name>
    <dbReference type="NCBI Taxonomy" id="264251"/>
    <lineage>
        <taxon>Bacteria</taxon>
        <taxon>Bacillati</taxon>
        <taxon>Actinomycetota</taxon>
        <taxon>Actinomycetes</taxon>
        <taxon>Micrococcales</taxon>
        <taxon>Promicromonosporaceae</taxon>
        <taxon>Cellulosimicrobium</taxon>
    </lineage>
</organism>
<name>A0A0H2KJ97_9MICO</name>
<sequence>MTDPTIAETPSTGRVARLWHEPDDGEPRPVGHLVTRVCTHWDTVGPSAFPRHVNPEPRVQWRAHLDDADAALTEDLYSDDPEAPPLPREDGGGLVVRGRRLRVEWLDGEEAAAAWAQHGW</sequence>
<dbReference type="PATRIC" id="fig|264251.5.peg.3476"/>
<comment type="caution">
    <text evidence="2">The sequence shown here is derived from an EMBL/GenBank/DDBJ whole genome shotgun (WGS) entry which is preliminary data.</text>
</comment>
<feature type="region of interest" description="Disordered" evidence="1">
    <location>
        <begin position="72"/>
        <end position="93"/>
    </location>
</feature>
<feature type="compositionally biased region" description="Basic and acidic residues" evidence="1">
    <location>
        <begin position="18"/>
        <end position="28"/>
    </location>
</feature>
<dbReference type="EMBL" id="JNBQ01000031">
    <property type="protein sequence ID" value="KLN33561.1"/>
    <property type="molecule type" value="Genomic_DNA"/>
</dbReference>
<reference evidence="2 3" key="1">
    <citation type="submission" date="2014-05" db="EMBL/GenBank/DDBJ databases">
        <title>Cellulosimicrobium funkei U11 genome.</title>
        <authorList>
            <person name="Hu C."/>
            <person name="Gong Y."/>
            <person name="Wan W."/>
            <person name="Jiang M."/>
        </authorList>
    </citation>
    <scope>NUCLEOTIDE SEQUENCE [LARGE SCALE GENOMIC DNA]</scope>
    <source>
        <strain evidence="2 3">U11</strain>
    </source>
</reference>
<feature type="region of interest" description="Disordered" evidence="1">
    <location>
        <begin position="1"/>
        <end position="28"/>
    </location>
</feature>
<proteinExistence type="predicted"/>
<dbReference type="RefSeq" id="WP_047234047.1">
    <property type="nucleotide sequence ID" value="NZ_JNBQ01000031.1"/>
</dbReference>
<evidence type="ECO:0000313" key="2">
    <source>
        <dbReference type="EMBL" id="KLN33561.1"/>
    </source>
</evidence>
<evidence type="ECO:0000256" key="1">
    <source>
        <dbReference type="SAM" id="MobiDB-lite"/>
    </source>
</evidence>
<gene>
    <name evidence="2" type="ORF">FB00_17135</name>
</gene>
<dbReference type="AlphaFoldDB" id="A0A0H2KJ97"/>
<accession>A0A0H2KJ97</accession>